<evidence type="ECO:0000313" key="1">
    <source>
        <dbReference type="EMBL" id="CUU56069.1"/>
    </source>
</evidence>
<dbReference type="InterPro" id="IPR016039">
    <property type="entry name" value="Thiolase-like"/>
</dbReference>
<dbReference type="Gene3D" id="3.40.47.10">
    <property type="match status" value="1"/>
</dbReference>
<name>A0A0S4QKA0_9ACTN</name>
<protein>
    <submittedName>
        <fullName evidence="1">Acetyl-CoA acetyltransferase</fullName>
    </submittedName>
</protein>
<reference evidence="2" key="1">
    <citation type="submission" date="2015-11" db="EMBL/GenBank/DDBJ databases">
        <authorList>
            <person name="Varghese N."/>
        </authorList>
    </citation>
    <scope>NUCLEOTIDE SEQUENCE [LARGE SCALE GENOMIC DNA]</scope>
    <source>
        <strain evidence="2">DSM 45899</strain>
    </source>
</reference>
<keyword evidence="1" id="KW-0808">Transferase</keyword>
<dbReference type="GO" id="GO:0016747">
    <property type="term" value="F:acyltransferase activity, transferring groups other than amino-acyl groups"/>
    <property type="evidence" value="ECO:0007669"/>
    <property type="project" value="InterPro"/>
</dbReference>
<gene>
    <name evidence="1" type="ORF">Ga0074812_106324</name>
</gene>
<dbReference type="PANTHER" id="PTHR42870">
    <property type="entry name" value="ACETYL-COA C-ACETYLTRANSFERASE"/>
    <property type="match status" value="1"/>
</dbReference>
<dbReference type="EMBL" id="FAOZ01000006">
    <property type="protein sequence ID" value="CUU56069.1"/>
    <property type="molecule type" value="Genomic_DNA"/>
</dbReference>
<dbReference type="AlphaFoldDB" id="A0A0S4QKA0"/>
<dbReference type="SUPFAM" id="SSF53901">
    <property type="entry name" value="Thiolase-like"/>
    <property type="match status" value="2"/>
</dbReference>
<proteinExistence type="predicted"/>
<organism evidence="1 2">
    <name type="scientific">Parafrankia irregularis</name>
    <dbReference type="NCBI Taxonomy" id="795642"/>
    <lineage>
        <taxon>Bacteria</taxon>
        <taxon>Bacillati</taxon>
        <taxon>Actinomycetota</taxon>
        <taxon>Actinomycetes</taxon>
        <taxon>Frankiales</taxon>
        <taxon>Frankiaceae</taxon>
        <taxon>Parafrankia</taxon>
    </lineage>
</organism>
<accession>A0A0S4QKA0</accession>
<sequence>MADNRTGAAEPEVAVVGYAVSPMVSFAEQTEVQLCLATVTEALAAAHLTRQEIDFTCSGSSDYLSGGTFTFVANLDAVGAWPPIKESHVEMDGAWALHEAWIRLRIAPHTGADPEQTALVFGSGKSSTGELDIVLALQGDPYYLAPLGADPHTFAALQARALIEAGRATERDLAEVAARSRRAGVGSPHAVVSGTETADDLLANPYVRDPLRASDLPPVTDGACAVVLATRPVALRLAAEHGIVPVWIRAIEHRVEPHQPGMRDLTTSTSTRLAGQAAGVGDGPVDVAELSATYSHQELILTEALGLDPGAVQINPSGGALAANPVMATGLVRIAEAARAAREHAAARESGAARAVAHATSGPCLQQNLVCVLETTGGAR</sequence>
<dbReference type="RefSeq" id="WP_091275546.1">
    <property type="nucleotide sequence ID" value="NZ_FAOZ01000006.1"/>
</dbReference>
<dbReference type="NCBIfam" id="NF005924">
    <property type="entry name" value="PRK07937.1"/>
    <property type="match status" value="1"/>
</dbReference>
<evidence type="ECO:0000313" key="2">
    <source>
        <dbReference type="Proteomes" id="UP000198802"/>
    </source>
</evidence>
<dbReference type="PANTHER" id="PTHR42870:SF1">
    <property type="entry name" value="NON-SPECIFIC LIPID-TRANSFER PROTEIN-LIKE 2"/>
    <property type="match status" value="1"/>
</dbReference>
<dbReference type="Proteomes" id="UP000198802">
    <property type="component" value="Unassembled WGS sequence"/>
</dbReference>
<keyword evidence="2" id="KW-1185">Reference proteome</keyword>